<evidence type="ECO:0000256" key="1">
    <source>
        <dbReference type="SAM" id="MobiDB-lite"/>
    </source>
</evidence>
<sequence length="147" mass="16002">MSSSEPPKPPADGEKRKSIFSSAEGESKIQKLSISSGDGGSCSVHQAAKAKAVLSCEVYFVFSRAVTKPYLLFLGIEEEEAVDEKTTEHAIDEEPPEESADEEPQEEAAYEEPPEEAADEELPEEAADEEPEDEISDEMLGDDGYDD</sequence>
<organism evidence="2 3">
    <name type="scientific">Malus domestica</name>
    <name type="common">Apple</name>
    <name type="synonym">Pyrus malus</name>
    <dbReference type="NCBI Taxonomy" id="3750"/>
    <lineage>
        <taxon>Eukaryota</taxon>
        <taxon>Viridiplantae</taxon>
        <taxon>Streptophyta</taxon>
        <taxon>Embryophyta</taxon>
        <taxon>Tracheophyta</taxon>
        <taxon>Spermatophyta</taxon>
        <taxon>Magnoliopsida</taxon>
        <taxon>eudicotyledons</taxon>
        <taxon>Gunneridae</taxon>
        <taxon>Pentapetalae</taxon>
        <taxon>rosids</taxon>
        <taxon>fabids</taxon>
        <taxon>Rosales</taxon>
        <taxon>Rosaceae</taxon>
        <taxon>Amygdaloideae</taxon>
        <taxon>Maleae</taxon>
        <taxon>Malus</taxon>
    </lineage>
</organism>
<accession>A0A498J0M0</accession>
<feature type="compositionally biased region" description="Acidic residues" evidence="1">
    <location>
        <begin position="93"/>
        <end position="147"/>
    </location>
</feature>
<dbReference type="EMBL" id="RDQH01000335">
    <property type="protein sequence ID" value="RXH89050.1"/>
    <property type="molecule type" value="Genomic_DNA"/>
</dbReference>
<feature type="region of interest" description="Disordered" evidence="1">
    <location>
        <begin position="79"/>
        <end position="147"/>
    </location>
</feature>
<reference evidence="2 3" key="1">
    <citation type="submission" date="2018-10" db="EMBL/GenBank/DDBJ databases">
        <title>A high-quality apple genome assembly.</title>
        <authorList>
            <person name="Hu J."/>
        </authorList>
    </citation>
    <scope>NUCLEOTIDE SEQUENCE [LARGE SCALE GENOMIC DNA]</scope>
    <source>
        <strain evidence="3">cv. HFTH1</strain>
        <tissue evidence="2">Young leaf</tissue>
    </source>
</reference>
<evidence type="ECO:0000313" key="2">
    <source>
        <dbReference type="EMBL" id="RXH89050.1"/>
    </source>
</evidence>
<evidence type="ECO:0000313" key="3">
    <source>
        <dbReference type="Proteomes" id="UP000290289"/>
    </source>
</evidence>
<protein>
    <submittedName>
        <fullName evidence="2">Uncharacterized protein</fullName>
    </submittedName>
</protein>
<comment type="caution">
    <text evidence="2">The sequence shown here is derived from an EMBL/GenBank/DDBJ whole genome shotgun (WGS) entry which is preliminary data.</text>
</comment>
<feature type="region of interest" description="Disordered" evidence="1">
    <location>
        <begin position="1"/>
        <end position="44"/>
    </location>
</feature>
<dbReference type="Proteomes" id="UP000290289">
    <property type="component" value="Chromosome 9"/>
</dbReference>
<keyword evidence="3" id="KW-1185">Reference proteome</keyword>
<proteinExistence type="predicted"/>
<name>A0A498J0M0_MALDO</name>
<feature type="compositionally biased region" description="Pro residues" evidence="1">
    <location>
        <begin position="1"/>
        <end position="10"/>
    </location>
</feature>
<gene>
    <name evidence="2" type="ORF">DVH24_000649</name>
</gene>
<feature type="compositionally biased region" description="Basic and acidic residues" evidence="1">
    <location>
        <begin position="83"/>
        <end position="92"/>
    </location>
</feature>
<dbReference type="AlphaFoldDB" id="A0A498J0M0"/>